<dbReference type="Proteomes" id="UP000694300">
    <property type="component" value="Unassembled WGS sequence"/>
</dbReference>
<evidence type="ECO:0000313" key="3">
    <source>
        <dbReference type="Proteomes" id="UP000694300"/>
    </source>
</evidence>
<name>A0ABS6UHG7_9PSEU</name>
<dbReference type="EMBL" id="JADQDF010000001">
    <property type="protein sequence ID" value="MBW0131688.1"/>
    <property type="molecule type" value="Genomic_DNA"/>
</dbReference>
<dbReference type="RefSeq" id="WP_218591127.1">
    <property type="nucleotide sequence ID" value="NZ_JADQDE010000072.1"/>
</dbReference>
<protein>
    <submittedName>
        <fullName evidence="2">Uncharacterized protein</fullName>
    </submittedName>
</protein>
<accession>A0ABS6UHG7</accession>
<reference evidence="2 3" key="1">
    <citation type="submission" date="2020-11" db="EMBL/GenBank/DDBJ databases">
        <title>Pseudonocardia abyssalis sp. nov. and Pseudonocardia oceani sp. nov., description and phylogenomic analysis of two novel actinomycetes isolated from the deep Southern Ocean.</title>
        <authorList>
            <person name="Parra J."/>
        </authorList>
    </citation>
    <scope>NUCLEOTIDE SEQUENCE [LARGE SCALE GENOMIC DNA]</scope>
    <source>
        <strain evidence="3">KRD185</strain>
    </source>
</reference>
<proteinExistence type="predicted"/>
<keyword evidence="3" id="KW-1185">Reference proteome</keyword>
<evidence type="ECO:0000313" key="2">
    <source>
        <dbReference type="EMBL" id="MBW0131688.1"/>
    </source>
</evidence>
<sequence>MTDVRARRRGGRDGPPWDSCTSRAGAPPGRTRSSAYDDPAVAAAVARLGAESAGRVRMRRILRTVVPARHDLARSPGPALPELVERLARERVRAATG</sequence>
<organism evidence="2 3">
    <name type="scientific">Pseudonocardia oceani</name>
    <dbReference type="NCBI Taxonomy" id="2792013"/>
    <lineage>
        <taxon>Bacteria</taxon>
        <taxon>Bacillati</taxon>
        <taxon>Actinomycetota</taxon>
        <taxon>Actinomycetes</taxon>
        <taxon>Pseudonocardiales</taxon>
        <taxon>Pseudonocardiaceae</taxon>
        <taxon>Pseudonocardia</taxon>
    </lineage>
</organism>
<feature type="region of interest" description="Disordered" evidence="1">
    <location>
        <begin position="1"/>
        <end position="37"/>
    </location>
</feature>
<gene>
    <name evidence="2" type="ORF">I4I82_29020</name>
</gene>
<comment type="caution">
    <text evidence="2">The sequence shown here is derived from an EMBL/GenBank/DDBJ whole genome shotgun (WGS) entry which is preliminary data.</text>
</comment>
<evidence type="ECO:0000256" key="1">
    <source>
        <dbReference type="SAM" id="MobiDB-lite"/>
    </source>
</evidence>
<feature type="compositionally biased region" description="Basic residues" evidence="1">
    <location>
        <begin position="1"/>
        <end position="10"/>
    </location>
</feature>